<dbReference type="RefSeq" id="WP_342806083.1">
    <property type="nucleotide sequence ID" value="NZ_JAOPJZ010000001.1"/>
</dbReference>
<sequence>MVYRPEYNGPEDRPDIDEIDGFAELVDDVETALEEAEQNGEDIKWMKVRPPVIAVDFDPGTSADDVRGFFDDYLIDIIPEDDFTAVLVDFTIFGIAIEIYPRDYPYVEEEMPSLADEIGGDE</sequence>
<evidence type="ECO:0000313" key="2">
    <source>
        <dbReference type="Proteomes" id="UP001321047"/>
    </source>
</evidence>
<comment type="caution">
    <text evidence="1">The sequence shown here is derived from an EMBL/GenBank/DDBJ whole genome shotgun (WGS) entry which is preliminary data.</text>
</comment>
<keyword evidence="2" id="KW-1185">Reference proteome</keyword>
<evidence type="ECO:0000313" key="1">
    <source>
        <dbReference type="EMBL" id="MCU4750880.1"/>
    </source>
</evidence>
<accession>A0AAP3E5D2</accession>
<dbReference type="AlphaFoldDB" id="A0AAP3E5D2"/>
<organism evidence="1 2">
    <name type="scientific">Natronosalvus hydrolyticus</name>
    <dbReference type="NCBI Taxonomy" id="2979988"/>
    <lineage>
        <taxon>Archaea</taxon>
        <taxon>Methanobacteriati</taxon>
        <taxon>Methanobacteriota</taxon>
        <taxon>Stenosarchaea group</taxon>
        <taxon>Halobacteria</taxon>
        <taxon>Halobacteriales</taxon>
        <taxon>Natrialbaceae</taxon>
        <taxon>Natronosalvus</taxon>
    </lineage>
</organism>
<proteinExistence type="predicted"/>
<protein>
    <submittedName>
        <fullName evidence="1">Uncharacterized protein</fullName>
    </submittedName>
</protein>
<name>A0AAP3E5D2_9EURY</name>
<reference evidence="1 2" key="1">
    <citation type="submission" date="2022-09" db="EMBL/GenBank/DDBJ databases">
        <title>Enrichment on poylsaccharides allowed isolation of novel metabolic and taxonomic groups of Haloarchaea.</title>
        <authorList>
            <person name="Sorokin D.Y."/>
            <person name="Elcheninov A.G."/>
            <person name="Khizhniak T.V."/>
            <person name="Kolganova T.V."/>
            <person name="Kublanov I.V."/>
        </authorList>
    </citation>
    <scope>NUCLEOTIDE SEQUENCE [LARGE SCALE GENOMIC DNA]</scope>
    <source>
        <strain evidence="1 2">AArc-curdl1</strain>
    </source>
</reference>
<gene>
    <name evidence="1" type="ORF">OB919_02605</name>
</gene>
<dbReference type="EMBL" id="JAOPJZ010000001">
    <property type="protein sequence ID" value="MCU4750880.1"/>
    <property type="molecule type" value="Genomic_DNA"/>
</dbReference>
<dbReference type="Proteomes" id="UP001321047">
    <property type="component" value="Unassembled WGS sequence"/>
</dbReference>